<organism evidence="3">
    <name type="scientific">Eucalyptus grandis</name>
    <name type="common">Flooded gum</name>
    <dbReference type="NCBI Taxonomy" id="71139"/>
    <lineage>
        <taxon>Eukaryota</taxon>
        <taxon>Viridiplantae</taxon>
        <taxon>Streptophyta</taxon>
        <taxon>Embryophyta</taxon>
        <taxon>Tracheophyta</taxon>
        <taxon>Spermatophyta</taxon>
        <taxon>Magnoliopsida</taxon>
        <taxon>eudicotyledons</taxon>
        <taxon>Gunneridae</taxon>
        <taxon>Pentapetalae</taxon>
        <taxon>rosids</taxon>
        <taxon>malvids</taxon>
        <taxon>Myrtales</taxon>
        <taxon>Myrtaceae</taxon>
        <taxon>Myrtoideae</taxon>
        <taxon>Eucalypteae</taxon>
        <taxon>Eucalyptus</taxon>
    </lineage>
</organism>
<dbReference type="STRING" id="71139.A0A059BSS7"/>
<keyword evidence="1" id="KW-0732">Signal</keyword>
<dbReference type="InterPro" id="IPR000742">
    <property type="entry name" value="EGF"/>
</dbReference>
<dbReference type="PANTHER" id="PTHR33881">
    <property type="entry name" value="NEUROGENIC LOCUS NOTCH-LIKE PROTEIN"/>
    <property type="match status" value="1"/>
</dbReference>
<reference evidence="3" key="1">
    <citation type="submission" date="2013-07" db="EMBL/GenBank/DDBJ databases">
        <title>The genome of Eucalyptus grandis.</title>
        <authorList>
            <person name="Schmutz J."/>
            <person name="Hayes R."/>
            <person name="Myburg A."/>
            <person name="Tuskan G."/>
            <person name="Grattapaglia D."/>
            <person name="Rokhsar D.S."/>
        </authorList>
    </citation>
    <scope>NUCLEOTIDE SEQUENCE</scope>
    <source>
        <tissue evidence="3">Leaf extractions</tissue>
    </source>
</reference>
<evidence type="ECO:0000313" key="3">
    <source>
        <dbReference type="EMBL" id="KCW69009.1"/>
    </source>
</evidence>
<sequence>MALQDVNSLLLISILFLTCICAPASSQLMSSRHDEEDACKTVDCGMGKCQVKPDVVPGYVCVCDSGWTKPQLLGLTWPSCVIPNCTFNYQCGGEPPLPPLPPLLPPPLSLACFLVFCGDGDCVASADGHECQCHQGSANMLGLPALPCVQKCEFLV</sequence>
<dbReference type="OMA" id="SADGHEC"/>
<dbReference type="EMBL" id="KK198758">
    <property type="protein sequence ID" value="KCW69009.1"/>
    <property type="molecule type" value="Genomic_DNA"/>
</dbReference>
<feature type="domain" description="EGF-like" evidence="2">
    <location>
        <begin position="38"/>
        <end position="81"/>
    </location>
</feature>
<feature type="signal peptide" evidence="1">
    <location>
        <begin position="1"/>
        <end position="26"/>
    </location>
</feature>
<dbReference type="SMART" id="SM00181">
    <property type="entry name" value="EGF"/>
    <property type="match status" value="2"/>
</dbReference>
<dbReference type="AlphaFoldDB" id="A0A059BSS7"/>
<name>A0A059BSS7_EUCGR</name>
<protein>
    <recommendedName>
        <fullName evidence="2">EGF-like domain-containing protein</fullName>
    </recommendedName>
</protein>
<accession>A0A059BSS7</accession>
<evidence type="ECO:0000256" key="1">
    <source>
        <dbReference type="SAM" id="SignalP"/>
    </source>
</evidence>
<dbReference type="PANTHER" id="PTHR33881:SF17">
    <property type="entry name" value="EGF-LIKE DOMAIN-CONTAINING PROTEIN"/>
    <property type="match status" value="1"/>
</dbReference>
<dbReference type="Gramene" id="KCW69009">
    <property type="protein sequence ID" value="KCW69009"/>
    <property type="gene ID" value="EUGRSUZ_F02570"/>
</dbReference>
<feature type="domain" description="EGF-like" evidence="2">
    <location>
        <begin position="111"/>
        <end position="153"/>
    </location>
</feature>
<evidence type="ECO:0000259" key="2">
    <source>
        <dbReference type="SMART" id="SM00181"/>
    </source>
</evidence>
<feature type="chain" id="PRO_5001573823" description="EGF-like domain-containing protein" evidence="1">
    <location>
        <begin position="27"/>
        <end position="156"/>
    </location>
</feature>
<proteinExistence type="predicted"/>
<dbReference type="InParanoid" id="A0A059BSS7"/>
<gene>
    <name evidence="3" type="ORF">EUGRSUZ_F02570</name>
</gene>